<feature type="region of interest" description="Disordered" evidence="1">
    <location>
        <begin position="44"/>
        <end position="92"/>
    </location>
</feature>
<reference evidence="2 3" key="1">
    <citation type="journal article" date="2023" name="Mol. Biol. Evol.">
        <title>Genomics of Secondarily Temperate Adaptation in the Only Non-Antarctic Icefish.</title>
        <authorList>
            <person name="Rivera-Colon A.G."/>
            <person name="Rayamajhi N."/>
            <person name="Minhas B.F."/>
            <person name="Madrigal G."/>
            <person name="Bilyk K.T."/>
            <person name="Yoon V."/>
            <person name="Hune M."/>
            <person name="Gregory S."/>
            <person name="Cheng C.H.C."/>
            <person name="Catchen J.M."/>
        </authorList>
    </citation>
    <scope>NUCLEOTIDE SEQUENCE [LARGE SCALE GENOMIC DNA]</scope>
    <source>
        <tissue evidence="2">White muscle</tissue>
    </source>
</reference>
<dbReference type="AlphaFoldDB" id="A0AAN8E259"/>
<dbReference type="EMBL" id="JAURVH010001517">
    <property type="protein sequence ID" value="KAK5928828.1"/>
    <property type="molecule type" value="Genomic_DNA"/>
</dbReference>
<gene>
    <name evidence="2" type="ORF">CgunFtcFv8_010113</name>
</gene>
<keyword evidence="3" id="KW-1185">Reference proteome</keyword>
<proteinExistence type="predicted"/>
<sequence length="104" mass="10659">MTQSAKWPAATVRVAVSASGDGSQVLVTDWFDVCGAFTYPLGGGAAEHQNKKKQPRDDPPPQAAQSLHAGGLTAAESPLNRSGGSPLAGSPHFASVRLSSVQFA</sequence>
<organism evidence="2 3">
    <name type="scientific">Champsocephalus gunnari</name>
    <name type="common">Mackerel icefish</name>
    <dbReference type="NCBI Taxonomy" id="52237"/>
    <lineage>
        <taxon>Eukaryota</taxon>
        <taxon>Metazoa</taxon>
        <taxon>Chordata</taxon>
        <taxon>Craniata</taxon>
        <taxon>Vertebrata</taxon>
        <taxon>Euteleostomi</taxon>
        <taxon>Actinopterygii</taxon>
        <taxon>Neopterygii</taxon>
        <taxon>Teleostei</taxon>
        <taxon>Neoteleostei</taxon>
        <taxon>Acanthomorphata</taxon>
        <taxon>Eupercaria</taxon>
        <taxon>Perciformes</taxon>
        <taxon>Notothenioidei</taxon>
        <taxon>Channichthyidae</taxon>
        <taxon>Champsocephalus</taxon>
    </lineage>
</organism>
<comment type="caution">
    <text evidence="2">The sequence shown here is derived from an EMBL/GenBank/DDBJ whole genome shotgun (WGS) entry which is preliminary data.</text>
</comment>
<evidence type="ECO:0000313" key="2">
    <source>
        <dbReference type="EMBL" id="KAK5928828.1"/>
    </source>
</evidence>
<evidence type="ECO:0000313" key="3">
    <source>
        <dbReference type="Proteomes" id="UP001331515"/>
    </source>
</evidence>
<protein>
    <submittedName>
        <fullName evidence="2">Uncharacterized protein</fullName>
    </submittedName>
</protein>
<name>A0AAN8E259_CHAGU</name>
<evidence type="ECO:0000256" key="1">
    <source>
        <dbReference type="SAM" id="MobiDB-lite"/>
    </source>
</evidence>
<dbReference type="Proteomes" id="UP001331515">
    <property type="component" value="Unassembled WGS sequence"/>
</dbReference>
<accession>A0AAN8E259</accession>